<feature type="compositionally biased region" description="Basic and acidic residues" evidence="1">
    <location>
        <begin position="197"/>
        <end position="209"/>
    </location>
</feature>
<sequence length="252" mass="24917">MGIGDQPPLKVDPELLSKYGNQLLSAAGDLPEAPPPFIVSGEDAISQAIAGKLPGLEGAIQDALPQLKGEASATANNVVTAAGKYADTDAQLAANYEKLQFGPADAAGGAGGAAGQGAGGGAGAMGQMGQMMSMPMQMASQAAQMPMQAMSALGQVPQGIMQGVQQIGQMAGGLGGGATGSPEAGAEKPADGASPPQDDRRDEDDKAKQEAAAGDKAGERAPEPAPKEAPATTAVPQQSSPRHAAPDPTIDL</sequence>
<evidence type="ECO:0000313" key="2">
    <source>
        <dbReference type="EMBL" id="TQR82243.1"/>
    </source>
</evidence>
<dbReference type="RefSeq" id="WP_142556131.1">
    <property type="nucleotide sequence ID" value="NZ_VIFX01000090.1"/>
</dbReference>
<evidence type="ECO:0000313" key="3">
    <source>
        <dbReference type="Proteomes" id="UP000315759"/>
    </source>
</evidence>
<name>A0A544VQH6_9MYCO</name>
<reference evidence="2 3" key="1">
    <citation type="submission" date="2018-10" db="EMBL/GenBank/DDBJ databases">
        <title>Draft genome of Mycobacterium hodleri strain B.</title>
        <authorList>
            <person name="Amande T.J."/>
            <person name="Mcgenity T.J."/>
        </authorList>
    </citation>
    <scope>NUCLEOTIDE SEQUENCE [LARGE SCALE GENOMIC DNA]</scope>
    <source>
        <strain evidence="2 3">B</strain>
    </source>
</reference>
<dbReference type="AlphaFoldDB" id="A0A544VQH6"/>
<comment type="caution">
    <text evidence="2">The sequence shown here is derived from an EMBL/GenBank/DDBJ whole genome shotgun (WGS) entry which is preliminary data.</text>
</comment>
<gene>
    <name evidence="2" type="ORF">D8S82_33125</name>
</gene>
<protein>
    <recommendedName>
        <fullName evidence="4">Translation initiation factor IF-2</fullName>
    </recommendedName>
</protein>
<proteinExistence type="predicted"/>
<dbReference type="EMBL" id="VIFX01000090">
    <property type="protein sequence ID" value="TQR82243.1"/>
    <property type="molecule type" value="Genomic_DNA"/>
</dbReference>
<dbReference type="Proteomes" id="UP000315759">
    <property type="component" value="Unassembled WGS sequence"/>
</dbReference>
<accession>A0A544VQH6</accession>
<feature type="region of interest" description="Disordered" evidence="1">
    <location>
        <begin position="171"/>
        <end position="252"/>
    </location>
</feature>
<keyword evidence="3" id="KW-1185">Reference proteome</keyword>
<evidence type="ECO:0008006" key="4">
    <source>
        <dbReference type="Google" id="ProtNLM"/>
    </source>
</evidence>
<feature type="compositionally biased region" description="Basic and acidic residues" evidence="1">
    <location>
        <begin position="216"/>
        <end position="226"/>
    </location>
</feature>
<evidence type="ECO:0000256" key="1">
    <source>
        <dbReference type="SAM" id="MobiDB-lite"/>
    </source>
</evidence>
<organism evidence="2 3">
    <name type="scientific">Mycolicibacterium hodleri</name>
    <dbReference type="NCBI Taxonomy" id="49897"/>
    <lineage>
        <taxon>Bacteria</taxon>
        <taxon>Bacillati</taxon>
        <taxon>Actinomycetota</taxon>
        <taxon>Actinomycetes</taxon>
        <taxon>Mycobacteriales</taxon>
        <taxon>Mycobacteriaceae</taxon>
        <taxon>Mycolicibacterium</taxon>
    </lineage>
</organism>